<name>W4H003_APHAT</name>
<dbReference type="AlphaFoldDB" id="W4H003"/>
<sequence length="114" mass="12867">MAFFVYPMCPIAVASHACRVLAMACTVVNQVLPTKTSVCSRRHLVLDLQSPGSDNNDQLVNHVMHVVYFHTNQFIQDRDEALRRELWAPAHLAAYYRDLTVEAPASEKAFGHLE</sequence>
<protein>
    <submittedName>
        <fullName evidence="1">Uncharacterized protein</fullName>
    </submittedName>
</protein>
<proteinExistence type="predicted"/>
<dbReference type="GeneID" id="20805739"/>
<reference evidence="1" key="1">
    <citation type="submission" date="2013-12" db="EMBL/GenBank/DDBJ databases">
        <title>The Genome Sequence of Aphanomyces astaci APO3.</title>
        <authorList>
            <consortium name="The Broad Institute Genomics Platform"/>
            <person name="Russ C."/>
            <person name="Tyler B."/>
            <person name="van West P."/>
            <person name="Dieguez-Uribeondo J."/>
            <person name="Young S.K."/>
            <person name="Zeng Q."/>
            <person name="Gargeya S."/>
            <person name="Fitzgerald M."/>
            <person name="Abouelleil A."/>
            <person name="Alvarado L."/>
            <person name="Chapman S.B."/>
            <person name="Gainer-Dewar J."/>
            <person name="Goldberg J."/>
            <person name="Griggs A."/>
            <person name="Gujja S."/>
            <person name="Hansen M."/>
            <person name="Howarth C."/>
            <person name="Imamovic A."/>
            <person name="Ireland A."/>
            <person name="Larimer J."/>
            <person name="McCowan C."/>
            <person name="Murphy C."/>
            <person name="Pearson M."/>
            <person name="Poon T.W."/>
            <person name="Priest M."/>
            <person name="Roberts A."/>
            <person name="Saif S."/>
            <person name="Shea T."/>
            <person name="Sykes S."/>
            <person name="Wortman J."/>
            <person name="Nusbaum C."/>
            <person name="Birren B."/>
        </authorList>
    </citation>
    <scope>NUCLEOTIDE SEQUENCE [LARGE SCALE GENOMIC DNA]</scope>
    <source>
        <strain evidence="1">APO3</strain>
    </source>
</reference>
<gene>
    <name evidence="1" type="ORF">H257_03743</name>
</gene>
<accession>W4H003</accession>
<organism evidence="1">
    <name type="scientific">Aphanomyces astaci</name>
    <name type="common">Crayfish plague agent</name>
    <dbReference type="NCBI Taxonomy" id="112090"/>
    <lineage>
        <taxon>Eukaryota</taxon>
        <taxon>Sar</taxon>
        <taxon>Stramenopiles</taxon>
        <taxon>Oomycota</taxon>
        <taxon>Saprolegniomycetes</taxon>
        <taxon>Saprolegniales</taxon>
        <taxon>Verrucalvaceae</taxon>
        <taxon>Aphanomyces</taxon>
    </lineage>
</organism>
<dbReference type="RefSeq" id="XP_009826266.1">
    <property type="nucleotide sequence ID" value="XM_009827964.1"/>
</dbReference>
<dbReference type="VEuPathDB" id="FungiDB:H257_03743"/>
<evidence type="ECO:0000313" key="1">
    <source>
        <dbReference type="EMBL" id="ETV84574.1"/>
    </source>
</evidence>
<dbReference type="EMBL" id="KI913119">
    <property type="protein sequence ID" value="ETV84574.1"/>
    <property type="molecule type" value="Genomic_DNA"/>
</dbReference>